<evidence type="ECO:0000259" key="4">
    <source>
        <dbReference type="Pfam" id="PF01979"/>
    </source>
</evidence>
<dbReference type="InterPro" id="IPR050287">
    <property type="entry name" value="MTA/SAH_deaminase"/>
</dbReference>
<evidence type="ECO:0000256" key="2">
    <source>
        <dbReference type="ARBA" id="ARBA00022801"/>
    </source>
</evidence>
<dbReference type="Pfam" id="PF22039">
    <property type="entry name" value="HUTI_composite_bact"/>
    <property type="match status" value="1"/>
</dbReference>
<dbReference type="Proteomes" id="UP000660021">
    <property type="component" value="Unassembled WGS sequence"/>
</dbReference>
<reference evidence="6 7" key="1">
    <citation type="submission" date="2020-08" db="EMBL/GenBank/DDBJ databases">
        <title>Genome public.</title>
        <authorList>
            <person name="Liu C."/>
            <person name="Sun Q."/>
        </authorList>
    </citation>
    <scope>NUCLEOTIDE SEQUENCE [LARGE SCALE GENOMIC DNA]</scope>
    <source>
        <strain evidence="6 7">New-38</strain>
    </source>
</reference>
<proteinExistence type="predicted"/>
<dbReference type="SUPFAM" id="SSF51556">
    <property type="entry name" value="Metallo-dependent hydrolases"/>
    <property type="match status" value="1"/>
</dbReference>
<dbReference type="PANTHER" id="PTHR43794">
    <property type="entry name" value="AMINOHYDROLASE SSNA-RELATED"/>
    <property type="match status" value="1"/>
</dbReference>
<keyword evidence="7" id="KW-1185">Reference proteome</keyword>
<dbReference type="SUPFAM" id="SSF51338">
    <property type="entry name" value="Composite domain of metallo-dependent hydrolases"/>
    <property type="match status" value="1"/>
</dbReference>
<dbReference type="InterPro" id="IPR054418">
    <property type="entry name" value="MQNX/HUTI_composite_N"/>
</dbReference>
<dbReference type="RefSeq" id="WP_186963743.1">
    <property type="nucleotide sequence ID" value="NZ_JACOPR010000004.1"/>
</dbReference>
<keyword evidence="2" id="KW-0378">Hydrolase</keyword>
<dbReference type="InterPro" id="IPR032466">
    <property type="entry name" value="Metal_Hydrolase"/>
</dbReference>
<feature type="domain" description="Aminodeoxyfutalosine deaminase/Imidazolonepropionase-like composite" evidence="5">
    <location>
        <begin position="23"/>
        <end position="47"/>
    </location>
</feature>
<dbReference type="Pfam" id="PF01979">
    <property type="entry name" value="Amidohydro_1"/>
    <property type="match status" value="1"/>
</dbReference>
<dbReference type="EMBL" id="JACOPR010000004">
    <property type="protein sequence ID" value="MBC5730925.1"/>
    <property type="molecule type" value="Genomic_DNA"/>
</dbReference>
<name>A0ABR7HTS8_9FIRM</name>
<dbReference type="InterPro" id="IPR011059">
    <property type="entry name" value="Metal-dep_hydrolase_composite"/>
</dbReference>
<dbReference type="CDD" id="cd01298">
    <property type="entry name" value="ATZ_TRZ_like"/>
    <property type="match status" value="1"/>
</dbReference>
<evidence type="ECO:0000256" key="3">
    <source>
        <dbReference type="ARBA" id="ARBA00022833"/>
    </source>
</evidence>
<organism evidence="6 7">
    <name type="scientific">Pseudoflavonifractor hominis</name>
    <dbReference type="NCBI Taxonomy" id="2763059"/>
    <lineage>
        <taxon>Bacteria</taxon>
        <taxon>Bacillati</taxon>
        <taxon>Bacillota</taxon>
        <taxon>Clostridia</taxon>
        <taxon>Eubacteriales</taxon>
        <taxon>Oscillospiraceae</taxon>
        <taxon>Pseudoflavonifractor</taxon>
    </lineage>
</organism>
<evidence type="ECO:0000259" key="5">
    <source>
        <dbReference type="Pfam" id="PF22039"/>
    </source>
</evidence>
<protein>
    <submittedName>
        <fullName evidence="6">Amidohydrolase</fullName>
    </submittedName>
</protein>
<dbReference type="Gene3D" id="3.20.20.140">
    <property type="entry name" value="Metal-dependent hydrolases"/>
    <property type="match status" value="1"/>
</dbReference>
<evidence type="ECO:0000256" key="1">
    <source>
        <dbReference type="ARBA" id="ARBA00022723"/>
    </source>
</evidence>
<gene>
    <name evidence="6" type="ORF">H8S34_08785</name>
</gene>
<feature type="domain" description="Amidohydrolase-related" evidence="4">
    <location>
        <begin position="58"/>
        <end position="422"/>
    </location>
</feature>
<dbReference type="InterPro" id="IPR006680">
    <property type="entry name" value="Amidohydro-rel"/>
</dbReference>
<accession>A0ABR7HTS8</accession>
<keyword evidence="1" id="KW-0479">Metal-binding</keyword>
<dbReference type="Gene3D" id="2.30.40.10">
    <property type="entry name" value="Urease, subunit C, domain 1"/>
    <property type="match status" value="1"/>
</dbReference>
<comment type="caution">
    <text evidence="6">The sequence shown here is derived from an EMBL/GenBank/DDBJ whole genome shotgun (WGS) entry which is preliminary data.</text>
</comment>
<dbReference type="PANTHER" id="PTHR43794:SF11">
    <property type="entry name" value="AMIDOHYDROLASE-RELATED DOMAIN-CONTAINING PROTEIN"/>
    <property type="match status" value="1"/>
</dbReference>
<keyword evidence="3" id="KW-0862">Zinc</keyword>
<sequence>MEQLIRNAVIVTVDPQRRILWDGAILVRDDRIADLGPSAELNAKYPAPDRVVDAGGKVIFPGFIDNHTHLFQTLLKGIGDDMELSDWLSHMMFPAAVYLEAEDTYHAAMLGLSEALHSGVTTTVDYMHCHSKGGLTDGICRAVKDLGVRGIVGRGTMDTGVEYGTCPDLCEKVADVEADLHRLFRTYHNTENGRLKIWAAPSSMWSNSDEMLKMQWRVVNEYGAGFTVHVSETEYARMATEWVHGCNDVDLLKKLNILGPNVLMVHCCWVNEQDMELMKRYDMKVSHDVCSNMYLADGVAPVPEMLRKGLTVGLGLDGAASNNAQDMIELMKCTALQHKVKTLDPMAVTAEKVLEMATIDGARSIGMEEEIGSIEVGKKADLVFFDPAASQKSTPMHNPVSTLVYSSGMQNITDVMVDGRMVLESGHLTTASDESIIANGQRAAEGLCRRGKITNRGEGHKWESFKTRAQENGSF</sequence>
<evidence type="ECO:0000313" key="6">
    <source>
        <dbReference type="EMBL" id="MBC5730925.1"/>
    </source>
</evidence>
<evidence type="ECO:0000313" key="7">
    <source>
        <dbReference type="Proteomes" id="UP000660021"/>
    </source>
</evidence>